<dbReference type="PROSITE" id="PS50893">
    <property type="entry name" value="ABC_TRANSPORTER_2"/>
    <property type="match status" value="1"/>
</dbReference>
<comment type="similarity">
    <text evidence="1">Belongs to the ABC transporter superfamily.</text>
</comment>
<keyword evidence="4 6" id="KW-0067">ATP-binding</keyword>
<dbReference type="InterPro" id="IPR027417">
    <property type="entry name" value="P-loop_NTPase"/>
</dbReference>
<keyword evidence="2" id="KW-0813">Transport</keyword>
<dbReference type="PANTHER" id="PTHR46743:SF2">
    <property type="entry name" value="TEICHOIC ACIDS EXPORT ATP-BINDING PROTEIN TAGH"/>
    <property type="match status" value="1"/>
</dbReference>
<dbReference type="SUPFAM" id="SSF52540">
    <property type="entry name" value="P-loop containing nucleoside triphosphate hydrolases"/>
    <property type="match status" value="1"/>
</dbReference>
<dbReference type="Proteomes" id="UP000192511">
    <property type="component" value="Unassembled WGS sequence"/>
</dbReference>
<evidence type="ECO:0000256" key="4">
    <source>
        <dbReference type="ARBA" id="ARBA00022840"/>
    </source>
</evidence>
<gene>
    <name evidence="6" type="ORF">A6J39_020505</name>
</gene>
<dbReference type="GO" id="GO:0005524">
    <property type="term" value="F:ATP binding"/>
    <property type="evidence" value="ECO:0007669"/>
    <property type="project" value="UniProtKB-KW"/>
</dbReference>
<evidence type="ECO:0000256" key="2">
    <source>
        <dbReference type="ARBA" id="ARBA00022448"/>
    </source>
</evidence>
<dbReference type="PROSITE" id="PS00211">
    <property type="entry name" value="ABC_TRANSPORTER_1"/>
    <property type="match status" value="1"/>
</dbReference>
<dbReference type="InterPro" id="IPR003439">
    <property type="entry name" value="ABC_transporter-like_ATP-bd"/>
</dbReference>
<evidence type="ECO:0000313" key="6">
    <source>
        <dbReference type="EMBL" id="PNL63385.1"/>
    </source>
</evidence>
<dbReference type="SMART" id="SM00382">
    <property type="entry name" value="AAA"/>
    <property type="match status" value="1"/>
</dbReference>
<organism evidence="6 7">
    <name type="scientific">Legionella anisa</name>
    <dbReference type="NCBI Taxonomy" id="28082"/>
    <lineage>
        <taxon>Bacteria</taxon>
        <taxon>Pseudomonadati</taxon>
        <taxon>Pseudomonadota</taxon>
        <taxon>Gammaproteobacteria</taxon>
        <taxon>Legionellales</taxon>
        <taxon>Legionellaceae</taxon>
        <taxon>Legionella</taxon>
    </lineage>
</organism>
<dbReference type="InterPro" id="IPR050683">
    <property type="entry name" value="Bact_Polysacc_Export_ATP-bd"/>
</dbReference>
<dbReference type="EMBL" id="NBTX02000004">
    <property type="protein sequence ID" value="PNL63385.1"/>
    <property type="molecule type" value="Genomic_DNA"/>
</dbReference>
<sequence>MSSIELRNVHLDYIINNGSNSIKKAALHCFTRFKSSSKQALMKHVTYKALNDISLKLNLGDRVGLLGRNGAGKSTLLRVLANVYKPTQGFIETRGNIASLFDVNAGMNFDSTGYENVINLAIMRGISRKNFQNIIRDVEEFTELGDFLNNPVRIYSAGMQMKLAFAVATSIPSEIILIDEIIGVGDAHFMEKATTRLMNIIDKSHILVLSSHSSDIIQRFCNKIIVLDQGKIQFFGDVARGIEFYTLY</sequence>
<dbReference type="GO" id="GO:0016020">
    <property type="term" value="C:membrane"/>
    <property type="evidence" value="ECO:0007669"/>
    <property type="project" value="InterPro"/>
</dbReference>
<dbReference type="InterPro" id="IPR003593">
    <property type="entry name" value="AAA+_ATPase"/>
</dbReference>
<dbReference type="InterPro" id="IPR017871">
    <property type="entry name" value="ABC_transporter-like_CS"/>
</dbReference>
<dbReference type="Gene3D" id="3.40.50.300">
    <property type="entry name" value="P-loop containing nucleotide triphosphate hydrolases"/>
    <property type="match status" value="1"/>
</dbReference>
<reference evidence="6" key="1">
    <citation type="submission" date="2017-12" db="EMBL/GenBank/DDBJ databases">
        <title>FDA dAtabase for Regulatory Grade micrObial Sequences (FDA-ARGOS): Supporting development and validation of Infectious Disease Dx tests.</title>
        <authorList>
            <person name="Kerrigan L."/>
            <person name="Tallon L.J."/>
            <person name="Sadzewicz L."/>
            <person name="Sengamalay N."/>
            <person name="Ott S."/>
            <person name="Godinez A."/>
            <person name="Nagaraj S."/>
            <person name="Vavikolanu K."/>
            <person name="Vyas G."/>
            <person name="Nadendla S."/>
            <person name="Aluvathingal J."/>
            <person name="Sichtig H."/>
        </authorList>
    </citation>
    <scope>NUCLEOTIDE SEQUENCE [LARGE SCALE GENOMIC DNA]</scope>
    <source>
        <strain evidence="6">FDAARGOS_200</strain>
    </source>
</reference>
<feature type="domain" description="ABC transporter" evidence="5">
    <location>
        <begin position="31"/>
        <end position="247"/>
    </location>
</feature>
<evidence type="ECO:0000256" key="1">
    <source>
        <dbReference type="ARBA" id="ARBA00005417"/>
    </source>
</evidence>
<keyword evidence="3" id="KW-0547">Nucleotide-binding</keyword>
<evidence type="ECO:0000313" key="7">
    <source>
        <dbReference type="Proteomes" id="UP000192511"/>
    </source>
</evidence>
<dbReference type="InterPro" id="IPR015860">
    <property type="entry name" value="ABC_transpr_TagH-like"/>
</dbReference>
<name>A0AAX0WZ00_9GAMM</name>
<dbReference type="GO" id="GO:0140359">
    <property type="term" value="F:ABC-type transporter activity"/>
    <property type="evidence" value="ECO:0007669"/>
    <property type="project" value="InterPro"/>
</dbReference>
<evidence type="ECO:0000256" key="3">
    <source>
        <dbReference type="ARBA" id="ARBA00022741"/>
    </source>
</evidence>
<protein>
    <submittedName>
        <fullName evidence="6">Sugar ABC transporter ATP-binding protein</fullName>
    </submittedName>
</protein>
<dbReference type="GeneID" id="98064400"/>
<dbReference type="CDD" id="cd03220">
    <property type="entry name" value="ABC_KpsT_Wzt"/>
    <property type="match status" value="1"/>
</dbReference>
<keyword evidence="7" id="KW-1185">Reference proteome</keyword>
<dbReference type="GO" id="GO:0016887">
    <property type="term" value="F:ATP hydrolysis activity"/>
    <property type="evidence" value="ECO:0007669"/>
    <property type="project" value="InterPro"/>
</dbReference>
<comment type="caution">
    <text evidence="6">The sequence shown here is derived from an EMBL/GenBank/DDBJ whole genome shotgun (WGS) entry which is preliminary data.</text>
</comment>
<dbReference type="Pfam" id="PF00005">
    <property type="entry name" value="ABC_tran"/>
    <property type="match status" value="1"/>
</dbReference>
<evidence type="ECO:0000259" key="5">
    <source>
        <dbReference type="PROSITE" id="PS50893"/>
    </source>
</evidence>
<dbReference type="PANTHER" id="PTHR46743">
    <property type="entry name" value="TEICHOIC ACIDS EXPORT ATP-BINDING PROTEIN TAGH"/>
    <property type="match status" value="1"/>
</dbReference>
<proteinExistence type="inferred from homology"/>
<accession>A0AAX0WZ00</accession>
<dbReference type="RefSeq" id="WP_019232613.1">
    <property type="nucleotide sequence ID" value="NZ_CAAAHR010000003.1"/>
</dbReference>
<dbReference type="AlphaFoldDB" id="A0AAX0WZ00"/>